<reference evidence="2" key="1">
    <citation type="journal article" date="2019" name="Sci. Rep.">
        <title>Draft genome of Tanacetum cinerariifolium, the natural source of mosquito coil.</title>
        <authorList>
            <person name="Yamashiro T."/>
            <person name="Shiraishi A."/>
            <person name="Satake H."/>
            <person name="Nakayama K."/>
        </authorList>
    </citation>
    <scope>NUCLEOTIDE SEQUENCE</scope>
</reference>
<protein>
    <submittedName>
        <fullName evidence="2">Uncharacterized protein</fullName>
    </submittedName>
</protein>
<proteinExistence type="predicted"/>
<feature type="compositionally biased region" description="Low complexity" evidence="1">
    <location>
        <begin position="155"/>
        <end position="169"/>
    </location>
</feature>
<evidence type="ECO:0000313" key="2">
    <source>
        <dbReference type="EMBL" id="GEU72499.1"/>
    </source>
</evidence>
<dbReference type="AlphaFoldDB" id="A0A6L2MGB1"/>
<feature type="region of interest" description="Disordered" evidence="1">
    <location>
        <begin position="96"/>
        <end position="121"/>
    </location>
</feature>
<comment type="caution">
    <text evidence="2">The sequence shown here is derived from an EMBL/GenBank/DDBJ whole genome shotgun (WGS) entry which is preliminary data.</text>
</comment>
<gene>
    <name evidence="2" type="ORF">Tci_044477</name>
</gene>
<name>A0A6L2MGB1_TANCI</name>
<organism evidence="2">
    <name type="scientific">Tanacetum cinerariifolium</name>
    <name type="common">Dalmatian daisy</name>
    <name type="synonym">Chrysanthemum cinerariifolium</name>
    <dbReference type="NCBI Taxonomy" id="118510"/>
    <lineage>
        <taxon>Eukaryota</taxon>
        <taxon>Viridiplantae</taxon>
        <taxon>Streptophyta</taxon>
        <taxon>Embryophyta</taxon>
        <taxon>Tracheophyta</taxon>
        <taxon>Spermatophyta</taxon>
        <taxon>Magnoliopsida</taxon>
        <taxon>eudicotyledons</taxon>
        <taxon>Gunneridae</taxon>
        <taxon>Pentapetalae</taxon>
        <taxon>asterids</taxon>
        <taxon>campanulids</taxon>
        <taxon>Asterales</taxon>
        <taxon>Asteraceae</taxon>
        <taxon>Asteroideae</taxon>
        <taxon>Anthemideae</taxon>
        <taxon>Anthemidinae</taxon>
        <taxon>Tanacetum</taxon>
    </lineage>
</organism>
<feature type="compositionally biased region" description="Basic and acidic residues" evidence="1">
    <location>
        <begin position="106"/>
        <end position="121"/>
    </location>
</feature>
<accession>A0A6L2MGB1</accession>
<dbReference type="EMBL" id="BKCJ010006505">
    <property type="protein sequence ID" value="GEU72499.1"/>
    <property type="molecule type" value="Genomic_DNA"/>
</dbReference>
<sequence length="319" mass="34355">MAAPVISIFSDSSEESVGSHAPRVILFGPIPAISFVIPKVHADPLAVPEVGGVSVISPVEVLDLVDYSSFDFDPSKDSLPLASELPLVSPFLCFDDSEADNESEPTEQRPKRHESLIDHDAILSRIRRRPTTLIRPGKAIPFGRPYRTHPNGPHSSSSGSSSDSSSVHSSRFDASESSPDSSSKRSLDSSLHSAGPSRKRCRSLTTLDNKEEHMEIGTANAEAVANLGISDRARAHNEDGIGIAVKNTASDVRDNKENFEAEASAGVTVEVKIDPRAGLVVEVDIPNHVTADGAVEITYETLGYLVQRFHDHTEEIPVH</sequence>
<feature type="region of interest" description="Disordered" evidence="1">
    <location>
        <begin position="134"/>
        <end position="202"/>
    </location>
</feature>
<evidence type="ECO:0000256" key="1">
    <source>
        <dbReference type="SAM" id="MobiDB-lite"/>
    </source>
</evidence>
<feature type="compositionally biased region" description="Acidic residues" evidence="1">
    <location>
        <begin position="96"/>
        <end position="105"/>
    </location>
</feature>